<proteinExistence type="predicted"/>
<evidence type="ECO:0000256" key="6">
    <source>
        <dbReference type="SAM" id="Phobius"/>
    </source>
</evidence>
<evidence type="ECO:0000256" key="3">
    <source>
        <dbReference type="ARBA" id="ARBA00022692"/>
    </source>
</evidence>
<feature type="transmembrane region" description="Helical" evidence="6">
    <location>
        <begin position="102"/>
        <end position="123"/>
    </location>
</feature>
<keyword evidence="9" id="KW-1185">Reference proteome</keyword>
<evidence type="ECO:0000259" key="7">
    <source>
        <dbReference type="PROSITE" id="PS50850"/>
    </source>
</evidence>
<feature type="transmembrane region" description="Helical" evidence="6">
    <location>
        <begin position="236"/>
        <end position="256"/>
    </location>
</feature>
<dbReference type="PANTHER" id="PTHR43124">
    <property type="entry name" value="PURINE EFFLUX PUMP PBUE"/>
    <property type="match status" value="1"/>
</dbReference>
<dbReference type="InterPro" id="IPR020846">
    <property type="entry name" value="MFS_dom"/>
</dbReference>
<evidence type="ECO:0000256" key="1">
    <source>
        <dbReference type="ARBA" id="ARBA00004651"/>
    </source>
</evidence>
<feature type="transmembrane region" description="Helical" evidence="6">
    <location>
        <begin position="305"/>
        <end position="327"/>
    </location>
</feature>
<protein>
    <submittedName>
        <fullName evidence="8">Putative sulfoacetate transporter SauU</fullName>
    </submittedName>
</protein>
<keyword evidence="2" id="KW-1003">Cell membrane</keyword>
<dbReference type="Gene3D" id="1.20.1250.20">
    <property type="entry name" value="MFS general substrate transporter like domains"/>
    <property type="match status" value="2"/>
</dbReference>
<dbReference type="Proteomes" id="UP000037939">
    <property type="component" value="Unassembled WGS sequence"/>
</dbReference>
<comment type="subcellular location">
    <subcellularLocation>
        <location evidence="1">Cell membrane</location>
        <topology evidence="1">Multi-pass membrane protein</topology>
    </subcellularLocation>
</comment>
<dbReference type="SUPFAM" id="SSF103473">
    <property type="entry name" value="MFS general substrate transporter"/>
    <property type="match status" value="1"/>
</dbReference>
<dbReference type="InterPro" id="IPR011701">
    <property type="entry name" value="MFS"/>
</dbReference>
<dbReference type="InterPro" id="IPR036259">
    <property type="entry name" value="MFS_trans_sf"/>
</dbReference>
<dbReference type="AlphaFoldDB" id="A0A0N0XKR7"/>
<evidence type="ECO:0000313" key="8">
    <source>
        <dbReference type="EMBL" id="KPC55007.1"/>
    </source>
</evidence>
<dbReference type="Pfam" id="PF07690">
    <property type="entry name" value="MFS_1"/>
    <property type="match status" value="1"/>
</dbReference>
<dbReference type="GO" id="GO:0022857">
    <property type="term" value="F:transmembrane transporter activity"/>
    <property type="evidence" value="ECO:0007669"/>
    <property type="project" value="InterPro"/>
</dbReference>
<comment type="caution">
    <text evidence="8">The sequence shown here is derived from an EMBL/GenBank/DDBJ whole genome shotgun (WGS) entry which is preliminary data.</text>
</comment>
<reference evidence="8 9" key="1">
    <citation type="submission" date="2015-07" db="EMBL/GenBank/DDBJ databases">
        <title>Draft genome sequence of the Amantichitinum ursilacus IGB-41, a new chitin-degrading bacterium.</title>
        <authorList>
            <person name="Kirstahler P."/>
            <person name="Guenther M."/>
            <person name="Grumaz C."/>
            <person name="Rupp S."/>
            <person name="Zibek S."/>
            <person name="Sohn K."/>
        </authorList>
    </citation>
    <scope>NUCLEOTIDE SEQUENCE [LARGE SCALE GENOMIC DNA]</scope>
    <source>
        <strain evidence="8 9">IGB-41</strain>
    </source>
</reference>
<evidence type="ECO:0000256" key="4">
    <source>
        <dbReference type="ARBA" id="ARBA00022989"/>
    </source>
</evidence>
<evidence type="ECO:0000256" key="2">
    <source>
        <dbReference type="ARBA" id="ARBA00022475"/>
    </source>
</evidence>
<organism evidence="8 9">
    <name type="scientific">Amantichitinum ursilacus</name>
    <dbReference type="NCBI Taxonomy" id="857265"/>
    <lineage>
        <taxon>Bacteria</taxon>
        <taxon>Pseudomonadati</taxon>
        <taxon>Pseudomonadota</taxon>
        <taxon>Betaproteobacteria</taxon>
        <taxon>Neisseriales</taxon>
        <taxon>Chitinibacteraceae</taxon>
        <taxon>Amantichitinum</taxon>
    </lineage>
</organism>
<feature type="transmembrane region" description="Helical" evidence="6">
    <location>
        <begin position="364"/>
        <end position="381"/>
    </location>
</feature>
<dbReference type="PANTHER" id="PTHR43124:SF3">
    <property type="entry name" value="CHLORAMPHENICOL EFFLUX PUMP RV0191"/>
    <property type="match status" value="1"/>
</dbReference>
<dbReference type="RefSeq" id="WP_083458647.1">
    <property type="nucleotide sequence ID" value="NZ_LAQT01000001.1"/>
</dbReference>
<dbReference type="EMBL" id="LAQT01000001">
    <property type="protein sequence ID" value="KPC55007.1"/>
    <property type="molecule type" value="Genomic_DNA"/>
</dbReference>
<keyword evidence="4 6" id="KW-1133">Transmembrane helix</keyword>
<feature type="transmembrane region" description="Helical" evidence="6">
    <location>
        <begin position="271"/>
        <end position="293"/>
    </location>
</feature>
<feature type="transmembrane region" description="Helical" evidence="6">
    <location>
        <begin position="33"/>
        <end position="58"/>
    </location>
</feature>
<feature type="transmembrane region" description="Helical" evidence="6">
    <location>
        <begin position="70"/>
        <end position="90"/>
    </location>
</feature>
<dbReference type="GO" id="GO:0005886">
    <property type="term" value="C:plasma membrane"/>
    <property type="evidence" value="ECO:0007669"/>
    <property type="project" value="UniProtKB-SubCell"/>
</dbReference>
<feature type="domain" description="Major facilitator superfamily (MFS) profile" evidence="7">
    <location>
        <begin position="33"/>
        <end position="425"/>
    </location>
</feature>
<feature type="transmembrane region" description="Helical" evidence="6">
    <location>
        <begin position="393"/>
        <end position="418"/>
    </location>
</feature>
<evidence type="ECO:0000256" key="5">
    <source>
        <dbReference type="ARBA" id="ARBA00023136"/>
    </source>
</evidence>
<keyword evidence="5 6" id="KW-0472">Membrane</keyword>
<evidence type="ECO:0000313" key="9">
    <source>
        <dbReference type="Proteomes" id="UP000037939"/>
    </source>
</evidence>
<accession>A0A0N0XKR7</accession>
<keyword evidence="3 6" id="KW-0812">Transmembrane</keyword>
<dbReference type="InterPro" id="IPR050189">
    <property type="entry name" value="MFS_Efflux_Transporters"/>
</dbReference>
<gene>
    <name evidence="8" type="primary">sauU</name>
    <name evidence="8" type="ORF">WG78_00070</name>
</gene>
<feature type="transmembrane region" description="Helical" evidence="6">
    <location>
        <begin position="185"/>
        <end position="204"/>
    </location>
</feature>
<dbReference type="PROSITE" id="PS50850">
    <property type="entry name" value="MFS"/>
    <property type="match status" value="1"/>
</dbReference>
<feature type="transmembrane region" description="Helical" evidence="6">
    <location>
        <begin position="333"/>
        <end position="352"/>
    </location>
</feature>
<name>A0A0N0XKR7_9NEIS</name>
<feature type="transmembrane region" description="Helical" evidence="6">
    <location>
        <begin position="156"/>
        <end position="179"/>
    </location>
</feature>
<dbReference type="STRING" id="857265.WG78_00070"/>
<sequence>MNAPQLSFNAAAPQHAASGPHAWLFGRGPTWRAFSLLTLLMLFDFADRMIIAALLPAIKAEWHISDAQAGLLNSVLTLGMIVFAFPTSLVIDRWSRVKTASLMGAIWSIASALGGLAGSFGQLASARAAVGLGEAGYAPAAYSWIAAAFPQRRRQFAMGLFTAGAPIGMALGVAAGGYIATHYGWRHAFGVVALPGLVVAALLFKARDYHHADVSVSSTQTPADWRRAILRTPSLLAAYVHTAMGMLQWVPVFYFLPTYFNRLAGLPVQRASLLTGGLMLLPVLGSPLGGWIMDQLSARYVRSKIGFAAITGGISTVLYLAAFSLALSWQQQYALMVLATLIGSTGSTAALSMTQELVHPGARAFSGTCAVVSAAVLGSLPGPFLTGLASDHFGLGVALTGVTGIAGALALASLYVAWRHYPADLSRNAGLGVIALSTGPDIAPPAGANIAPAA</sequence>